<keyword evidence="1" id="KW-0472">Membrane</keyword>
<evidence type="ECO:0000313" key="3">
    <source>
        <dbReference type="Proteomes" id="UP001208017"/>
    </source>
</evidence>
<organism evidence="2 3">
    <name type="scientific">Tumebacillus lacus</name>
    <dbReference type="NCBI Taxonomy" id="2995335"/>
    <lineage>
        <taxon>Bacteria</taxon>
        <taxon>Bacillati</taxon>
        <taxon>Bacillota</taxon>
        <taxon>Bacilli</taxon>
        <taxon>Bacillales</taxon>
        <taxon>Alicyclobacillaceae</taxon>
        <taxon>Tumebacillus</taxon>
    </lineage>
</organism>
<dbReference type="RefSeq" id="WP_267151139.1">
    <property type="nucleotide sequence ID" value="NZ_JAPMLT010000003.1"/>
</dbReference>
<evidence type="ECO:0000256" key="1">
    <source>
        <dbReference type="SAM" id="Phobius"/>
    </source>
</evidence>
<comment type="caution">
    <text evidence="2">The sequence shown here is derived from an EMBL/GenBank/DDBJ whole genome shotgun (WGS) entry which is preliminary data.</text>
</comment>
<name>A0ABT3WYY9_9BACL</name>
<protein>
    <submittedName>
        <fullName evidence="2">Uncharacterized protein</fullName>
    </submittedName>
</protein>
<dbReference type="EMBL" id="JAPMLT010000003">
    <property type="protein sequence ID" value="MCX7569889.1"/>
    <property type="molecule type" value="Genomic_DNA"/>
</dbReference>
<keyword evidence="3" id="KW-1185">Reference proteome</keyword>
<dbReference type="Proteomes" id="UP001208017">
    <property type="component" value="Unassembled WGS sequence"/>
</dbReference>
<feature type="transmembrane region" description="Helical" evidence="1">
    <location>
        <begin position="68"/>
        <end position="88"/>
    </location>
</feature>
<feature type="transmembrane region" description="Helical" evidence="1">
    <location>
        <begin position="6"/>
        <end position="29"/>
    </location>
</feature>
<proteinExistence type="predicted"/>
<sequence>MMVALSGWMLYTMYAVLGLIGLNVLAGMYRALMSNTFSLSLVPNFLGDMLHTVLPLMILAGAQTYDPTGWIALIAYYVAGVGLIWRYLMEIKGKFW</sequence>
<evidence type="ECO:0000313" key="2">
    <source>
        <dbReference type="EMBL" id="MCX7569889.1"/>
    </source>
</evidence>
<keyword evidence="1" id="KW-0812">Transmembrane</keyword>
<reference evidence="2 3" key="1">
    <citation type="submission" date="2022-11" db="EMBL/GenBank/DDBJ databases">
        <title>Study of microbial diversity in lake waters.</title>
        <authorList>
            <person name="Zhang J."/>
        </authorList>
    </citation>
    <scope>NUCLEOTIDE SEQUENCE [LARGE SCALE GENOMIC DNA]</scope>
    <source>
        <strain evidence="2 3">DT12</strain>
    </source>
</reference>
<keyword evidence="1" id="KW-1133">Transmembrane helix</keyword>
<accession>A0ABT3WYY9</accession>
<gene>
    <name evidence="2" type="ORF">OS242_07920</name>
</gene>
<feature type="transmembrane region" description="Helical" evidence="1">
    <location>
        <begin position="41"/>
        <end position="62"/>
    </location>
</feature>